<dbReference type="Gene3D" id="3.30.750.24">
    <property type="entry name" value="STAS domain"/>
    <property type="match status" value="1"/>
</dbReference>
<accession>A0ABU5EUI2</accession>
<dbReference type="RefSeq" id="WP_320685815.1">
    <property type="nucleotide sequence ID" value="NZ_JAXBLV010000068.1"/>
</dbReference>
<dbReference type="SUPFAM" id="SSF52091">
    <property type="entry name" value="SpoIIaa-like"/>
    <property type="match status" value="1"/>
</dbReference>
<dbReference type="EMBL" id="JAXBLV010000068">
    <property type="protein sequence ID" value="MDY3558966.1"/>
    <property type="molecule type" value="Genomic_DNA"/>
</dbReference>
<dbReference type="Proteomes" id="UP001272242">
    <property type="component" value="Unassembled WGS sequence"/>
</dbReference>
<dbReference type="InterPro" id="IPR036513">
    <property type="entry name" value="STAS_dom_sf"/>
</dbReference>
<proteinExistence type="predicted"/>
<evidence type="ECO:0000259" key="1">
    <source>
        <dbReference type="PROSITE" id="PS50801"/>
    </source>
</evidence>
<organism evidence="2 3">
    <name type="scientific">Gemmata algarum</name>
    <dbReference type="NCBI Taxonomy" id="2975278"/>
    <lineage>
        <taxon>Bacteria</taxon>
        <taxon>Pseudomonadati</taxon>
        <taxon>Planctomycetota</taxon>
        <taxon>Planctomycetia</taxon>
        <taxon>Gemmatales</taxon>
        <taxon>Gemmataceae</taxon>
        <taxon>Gemmata</taxon>
    </lineage>
</organism>
<dbReference type="PROSITE" id="PS50801">
    <property type="entry name" value="STAS"/>
    <property type="match status" value="1"/>
</dbReference>
<name>A0ABU5EUI2_9BACT</name>
<reference evidence="3" key="1">
    <citation type="journal article" date="2023" name="Mar. Drugs">
        <title>Gemmata algarum, a Novel Planctomycete Isolated from an Algal Mat, Displays Antimicrobial Activity.</title>
        <authorList>
            <person name="Kumar G."/>
            <person name="Kallscheuer N."/>
            <person name="Kashif M."/>
            <person name="Ahamad S."/>
            <person name="Jagadeeshwari U."/>
            <person name="Pannikurungottu S."/>
            <person name="Haufschild T."/>
            <person name="Kabuu M."/>
            <person name="Sasikala C."/>
            <person name="Jogler C."/>
            <person name="Ramana C."/>
        </authorList>
    </citation>
    <scope>NUCLEOTIDE SEQUENCE [LARGE SCALE GENOMIC DNA]</scope>
    <source>
        <strain evidence="3">JC673</strain>
    </source>
</reference>
<gene>
    <name evidence="2" type="ORF">R5W23_006142</name>
</gene>
<protein>
    <submittedName>
        <fullName evidence="2">STAS domain-containing protein</fullName>
    </submittedName>
</protein>
<dbReference type="InterPro" id="IPR002645">
    <property type="entry name" value="STAS_dom"/>
</dbReference>
<dbReference type="Pfam" id="PF13466">
    <property type="entry name" value="STAS_2"/>
    <property type="match status" value="1"/>
</dbReference>
<feature type="domain" description="STAS" evidence="1">
    <location>
        <begin position="39"/>
        <end position="95"/>
    </location>
</feature>
<evidence type="ECO:0000313" key="3">
    <source>
        <dbReference type="Proteomes" id="UP001272242"/>
    </source>
</evidence>
<keyword evidence="3" id="KW-1185">Reference proteome</keyword>
<comment type="caution">
    <text evidence="2">The sequence shown here is derived from an EMBL/GenBank/DDBJ whole genome shotgun (WGS) entry which is preliminary data.</text>
</comment>
<dbReference type="InterPro" id="IPR058548">
    <property type="entry name" value="MlaB-like_STAS"/>
</dbReference>
<evidence type="ECO:0000313" key="2">
    <source>
        <dbReference type="EMBL" id="MDY3558966.1"/>
    </source>
</evidence>
<sequence length="95" mass="9499">MIDAVPDVSPLALPSGTGPAELEAMLRAAQRAARAGGGVVVDCSAAPFLATSAVQVLLALQRACRAREQAFALVGVSEPAAAYLRLAGLAGLLDA</sequence>